<keyword evidence="1" id="KW-1133">Transmembrane helix</keyword>
<sequence length="296" mass="32736">MKTKIFTALAAGVLLLGACKGSGGSYDNERSAETADTAHLAPDNTTAKTDKLDSAKLVKTADMRVKVKDVGKATETVTALTAKYGGMVIHHQMQTTNEGSQDLSVGNDSVMHISSFSSVADMTVNVPPNHLEDFMNQVAQIGLYVENRKMNIEDKSLDYLSSKLKRENRENAVKQEANTGEKIDREKQLTAKDDIVDRKIANLKTDQDVKYSTVILSFYQSRTVLKEVLPSNDASAYQLPASKRLVSALIYGWSLFINLAVGFANIWVFVLAAIGLWLLFRYYKRKHPAFFGTIKS</sequence>
<evidence type="ECO:0000313" key="4">
    <source>
        <dbReference type="Proteomes" id="UP000321362"/>
    </source>
</evidence>
<gene>
    <name evidence="3" type="ORF">FSB76_18855</name>
</gene>
<keyword evidence="1" id="KW-0812">Transmembrane</keyword>
<keyword evidence="4" id="KW-1185">Reference proteome</keyword>
<keyword evidence="1" id="KW-0472">Membrane</keyword>
<dbReference type="InterPro" id="IPR025645">
    <property type="entry name" value="DUF4349"/>
</dbReference>
<dbReference type="Proteomes" id="UP000321362">
    <property type="component" value="Chromosome"/>
</dbReference>
<dbReference type="EMBL" id="CP042437">
    <property type="protein sequence ID" value="QEC77897.1"/>
    <property type="molecule type" value="Genomic_DNA"/>
</dbReference>
<evidence type="ECO:0000313" key="3">
    <source>
        <dbReference type="EMBL" id="QEC77897.1"/>
    </source>
</evidence>
<feature type="transmembrane region" description="Helical" evidence="1">
    <location>
        <begin position="250"/>
        <end position="280"/>
    </location>
</feature>
<proteinExistence type="predicted"/>
<name>A0A5B8W390_9SPHI</name>
<protein>
    <submittedName>
        <fullName evidence="3">DUF4349 domain-containing protein</fullName>
    </submittedName>
</protein>
<evidence type="ECO:0000259" key="2">
    <source>
        <dbReference type="Pfam" id="PF14257"/>
    </source>
</evidence>
<reference evidence="3 4" key="1">
    <citation type="journal article" date="2013" name="J. Microbiol.">
        <title>Mucilaginibacter ginsenosidivorax sp. nov., with ginsenoside converting activity isolated from sediment.</title>
        <authorList>
            <person name="Kim J.K."/>
            <person name="Choi T.E."/>
            <person name="Liu Q.M."/>
            <person name="Park H.Y."/>
            <person name="Yi T.H."/>
            <person name="Yoon M.H."/>
            <person name="Kim S.C."/>
            <person name="Im W.T."/>
        </authorList>
    </citation>
    <scope>NUCLEOTIDE SEQUENCE [LARGE SCALE GENOMIC DNA]</scope>
    <source>
        <strain evidence="3 4">KHI28</strain>
    </source>
</reference>
<dbReference type="RefSeq" id="WP_147056012.1">
    <property type="nucleotide sequence ID" value="NZ_CP042437.1"/>
</dbReference>
<dbReference type="Pfam" id="PF14257">
    <property type="entry name" value="DUF4349"/>
    <property type="match status" value="1"/>
</dbReference>
<organism evidence="3 4">
    <name type="scientific">Mucilaginibacter ginsenosidivorax</name>
    <dbReference type="NCBI Taxonomy" id="862126"/>
    <lineage>
        <taxon>Bacteria</taxon>
        <taxon>Pseudomonadati</taxon>
        <taxon>Bacteroidota</taxon>
        <taxon>Sphingobacteriia</taxon>
        <taxon>Sphingobacteriales</taxon>
        <taxon>Sphingobacteriaceae</taxon>
        <taxon>Mucilaginibacter</taxon>
    </lineage>
</organism>
<dbReference type="OrthoDB" id="790552at2"/>
<evidence type="ECO:0000256" key="1">
    <source>
        <dbReference type="SAM" id="Phobius"/>
    </source>
</evidence>
<dbReference type="AlphaFoldDB" id="A0A5B8W390"/>
<dbReference type="PROSITE" id="PS51257">
    <property type="entry name" value="PROKAR_LIPOPROTEIN"/>
    <property type="match status" value="1"/>
</dbReference>
<accession>A0A5B8W390</accession>
<feature type="domain" description="DUF4349" evidence="2">
    <location>
        <begin position="56"/>
        <end position="279"/>
    </location>
</feature>
<dbReference type="KEGG" id="mgk:FSB76_18855"/>